<organism evidence="7 8">
    <name type="scientific">Athelia psychrophila</name>
    <dbReference type="NCBI Taxonomy" id="1759441"/>
    <lineage>
        <taxon>Eukaryota</taxon>
        <taxon>Fungi</taxon>
        <taxon>Dikarya</taxon>
        <taxon>Basidiomycota</taxon>
        <taxon>Agaricomycotina</taxon>
        <taxon>Agaricomycetes</taxon>
        <taxon>Agaricomycetidae</taxon>
        <taxon>Atheliales</taxon>
        <taxon>Atheliaceae</taxon>
        <taxon>Athelia</taxon>
    </lineage>
</organism>
<feature type="transmembrane region" description="Helical" evidence="5">
    <location>
        <begin position="51"/>
        <end position="77"/>
    </location>
</feature>
<dbReference type="InterPro" id="IPR007274">
    <property type="entry name" value="Cop_transporter"/>
</dbReference>
<keyword evidence="2 5" id="KW-0812">Transmembrane</keyword>
<sequence length="184" mass="19817">MSLLSTVFLACLYFGIASADSNGMDMSMDGAMSLSSGAMLPYLHFTPGDNLWFLGWVPQTAGAMVGACIGLFLLALVDRWVAACREVMEAHWGKRAQMVEWNKEGANTMGTANGKSSRLRRLSPPFIPAHDLSRGVLQIVQSLLGFLFMLSVMTFQVGFILAIVVGMGVGETLFGRYGSAAHLS</sequence>
<keyword evidence="6" id="KW-0732">Signal</keyword>
<dbReference type="STRING" id="436010.A0A166WIS0"/>
<keyword evidence="4 5" id="KW-0472">Membrane</keyword>
<protein>
    <recommendedName>
        <fullName evidence="5">Copper transport protein</fullName>
    </recommendedName>
</protein>
<keyword evidence="5" id="KW-0406">Ion transport</keyword>
<keyword evidence="5" id="KW-0813">Transport</keyword>
<keyword evidence="5" id="KW-0186">Copper</keyword>
<evidence type="ECO:0000313" key="7">
    <source>
        <dbReference type="EMBL" id="KZP33799.1"/>
    </source>
</evidence>
<dbReference type="Pfam" id="PF04145">
    <property type="entry name" value="Ctr"/>
    <property type="match status" value="1"/>
</dbReference>
<dbReference type="AlphaFoldDB" id="A0A166WIS0"/>
<dbReference type="PANTHER" id="PTHR12483">
    <property type="entry name" value="SOLUTE CARRIER FAMILY 31 COPPER TRANSPORTERS"/>
    <property type="match status" value="1"/>
</dbReference>
<dbReference type="GO" id="GO:0005886">
    <property type="term" value="C:plasma membrane"/>
    <property type="evidence" value="ECO:0007669"/>
    <property type="project" value="TreeGrafter"/>
</dbReference>
<feature type="transmembrane region" description="Helical" evidence="5">
    <location>
        <begin position="143"/>
        <end position="169"/>
    </location>
</feature>
<feature type="chain" id="PRO_5007881845" description="Copper transport protein" evidence="6">
    <location>
        <begin position="20"/>
        <end position="184"/>
    </location>
</feature>
<accession>A0A166WIS0</accession>
<evidence type="ECO:0000313" key="8">
    <source>
        <dbReference type="Proteomes" id="UP000076532"/>
    </source>
</evidence>
<dbReference type="Proteomes" id="UP000076532">
    <property type="component" value="Unassembled WGS sequence"/>
</dbReference>
<evidence type="ECO:0000256" key="3">
    <source>
        <dbReference type="ARBA" id="ARBA00022989"/>
    </source>
</evidence>
<comment type="subcellular location">
    <subcellularLocation>
        <location evidence="1 5">Membrane</location>
        <topology evidence="1 5">Multi-pass membrane protein</topology>
    </subcellularLocation>
</comment>
<evidence type="ECO:0000256" key="4">
    <source>
        <dbReference type="ARBA" id="ARBA00023136"/>
    </source>
</evidence>
<evidence type="ECO:0000256" key="1">
    <source>
        <dbReference type="ARBA" id="ARBA00004141"/>
    </source>
</evidence>
<dbReference type="PANTHER" id="PTHR12483:SF27">
    <property type="entry name" value="COPPER TRANSPORT PROTEIN CTR1"/>
    <property type="match status" value="1"/>
</dbReference>
<comment type="similarity">
    <text evidence="5">Belongs to the copper transporter (Ctr) (TC 1.A.56) family. SLC31A subfamily.</text>
</comment>
<reference evidence="7 8" key="1">
    <citation type="journal article" date="2016" name="Mol. Biol. Evol.">
        <title>Comparative Genomics of Early-Diverging Mushroom-Forming Fungi Provides Insights into the Origins of Lignocellulose Decay Capabilities.</title>
        <authorList>
            <person name="Nagy L.G."/>
            <person name="Riley R."/>
            <person name="Tritt A."/>
            <person name="Adam C."/>
            <person name="Daum C."/>
            <person name="Floudas D."/>
            <person name="Sun H."/>
            <person name="Yadav J.S."/>
            <person name="Pangilinan J."/>
            <person name="Larsson K.H."/>
            <person name="Matsuura K."/>
            <person name="Barry K."/>
            <person name="Labutti K."/>
            <person name="Kuo R."/>
            <person name="Ohm R.A."/>
            <person name="Bhattacharya S.S."/>
            <person name="Shirouzu T."/>
            <person name="Yoshinaga Y."/>
            <person name="Martin F.M."/>
            <person name="Grigoriev I.V."/>
            <person name="Hibbett D.S."/>
        </authorList>
    </citation>
    <scope>NUCLEOTIDE SEQUENCE [LARGE SCALE GENOMIC DNA]</scope>
    <source>
        <strain evidence="7 8">CBS 109695</strain>
    </source>
</reference>
<keyword evidence="8" id="KW-1185">Reference proteome</keyword>
<evidence type="ECO:0000256" key="6">
    <source>
        <dbReference type="SAM" id="SignalP"/>
    </source>
</evidence>
<dbReference type="GO" id="GO:0005375">
    <property type="term" value="F:copper ion transmembrane transporter activity"/>
    <property type="evidence" value="ECO:0007669"/>
    <property type="project" value="UniProtKB-UniRule"/>
</dbReference>
<keyword evidence="5" id="KW-0187">Copper transport</keyword>
<keyword evidence="3 5" id="KW-1133">Transmembrane helix</keyword>
<feature type="signal peptide" evidence="6">
    <location>
        <begin position="1"/>
        <end position="19"/>
    </location>
</feature>
<dbReference type="OrthoDB" id="73901at2759"/>
<dbReference type="EMBL" id="KV417481">
    <property type="protein sequence ID" value="KZP33799.1"/>
    <property type="molecule type" value="Genomic_DNA"/>
</dbReference>
<proteinExistence type="inferred from homology"/>
<evidence type="ECO:0000256" key="2">
    <source>
        <dbReference type="ARBA" id="ARBA00022692"/>
    </source>
</evidence>
<gene>
    <name evidence="7" type="ORF">FIBSPDRAFT_906709</name>
</gene>
<name>A0A166WIS0_9AGAM</name>
<evidence type="ECO:0000256" key="5">
    <source>
        <dbReference type="RuleBase" id="RU367022"/>
    </source>
</evidence>